<dbReference type="SMART" id="SM00324">
    <property type="entry name" value="RhoGAP"/>
    <property type="match status" value="1"/>
</dbReference>
<dbReference type="CDD" id="cd09093">
    <property type="entry name" value="INPP5c_INPP5B"/>
    <property type="match status" value="1"/>
</dbReference>
<dbReference type="InterPro" id="IPR036691">
    <property type="entry name" value="Endo/exonu/phosph_ase_sf"/>
</dbReference>
<feature type="compositionally biased region" description="Low complexity" evidence="9">
    <location>
        <begin position="189"/>
        <end position="198"/>
    </location>
</feature>
<dbReference type="Gene3D" id="1.10.555.10">
    <property type="entry name" value="Rho GTPase activation protein"/>
    <property type="match status" value="1"/>
</dbReference>
<evidence type="ECO:0000313" key="11">
    <source>
        <dbReference type="Proteomes" id="UP000694865"/>
    </source>
</evidence>
<keyword evidence="8" id="KW-0968">Cytoplasmic vesicle</keyword>
<dbReference type="InterPro" id="IPR047078">
    <property type="entry name" value="RhoGAP_OCRL1"/>
</dbReference>
<dbReference type="InterPro" id="IPR046985">
    <property type="entry name" value="IP5"/>
</dbReference>
<dbReference type="InterPro" id="IPR013783">
    <property type="entry name" value="Ig-like_fold"/>
</dbReference>
<protein>
    <submittedName>
        <fullName evidence="12">Inositol polyphosphate 5-phosphatase OCRL-1-like</fullName>
    </submittedName>
</protein>
<keyword evidence="4" id="KW-0967">Endosome</keyword>
<evidence type="ECO:0000256" key="1">
    <source>
        <dbReference type="ARBA" id="ARBA00004146"/>
    </source>
</evidence>
<dbReference type="InterPro" id="IPR000300">
    <property type="entry name" value="IPPc"/>
</dbReference>
<evidence type="ECO:0000256" key="2">
    <source>
        <dbReference type="ARBA" id="ARBA00004580"/>
    </source>
</evidence>
<dbReference type="SUPFAM" id="SSF56219">
    <property type="entry name" value="DNase I-like"/>
    <property type="match status" value="1"/>
</dbReference>
<dbReference type="SUPFAM" id="SSF48350">
    <property type="entry name" value="GTPase activation domain, GAP"/>
    <property type="match status" value="1"/>
</dbReference>
<accession>A0ABM0LWK1</accession>
<reference evidence="12" key="1">
    <citation type="submission" date="2025-08" db="UniProtKB">
        <authorList>
            <consortium name="RefSeq"/>
        </authorList>
    </citation>
    <scope>IDENTIFICATION</scope>
    <source>
        <tissue evidence="12">Testes</tissue>
    </source>
</reference>
<dbReference type="InterPro" id="IPR031896">
    <property type="entry name" value="INPP5B_PH_dom"/>
</dbReference>
<dbReference type="InterPro" id="IPR048869">
    <property type="entry name" value="OCRL-1_2_ASH"/>
</dbReference>
<dbReference type="Pfam" id="PF00620">
    <property type="entry name" value="RhoGAP"/>
    <property type="match status" value="1"/>
</dbReference>
<dbReference type="Pfam" id="PF16776">
    <property type="entry name" value="INPP5B_PH"/>
    <property type="match status" value="1"/>
</dbReference>
<evidence type="ECO:0000259" key="10">
    <source>
        <dbReference type="PROSITE" id="PS50238"/>
    </source>
</evidence>
<dbReference type="GeneID" id="100377456"/>
<evidence type="ECO:0000313" key="12">
    <source>
        <dbReference type="RefSeq" id="XP_006812142.1"/>
    </source>
</evidence>
<keyword evidence="11" id="KW-1185">Reference proteome</keyword>
<dbReference type="Gene3D" id="2.30.29.110">
    <property type="match status" value="1"/>
</dbReference>
<sequence length="890" mass="101094">MDLCLFIYTCNKTPVICADDITLEAALPIKGDFICNIESESSMALPGADVPVRITTNETDVLFELPFGSKTSHFFSQIKQAIGNFLQQTSQGRPLSFQWVERYRLCIEESQQSGTNDLFGFDKFQPASTAQPHTVEKTPPPAQQDPDDLAFEDNFADLRVSQIDSGSEGPPGLSPGMRESQGSSYGSRESFTTSSTEENLVDVGSGSVTGVMKTMGSAVRPVGVRDGIVKLHMSKRESEFTVLKPFRIFIGTWNVNGKSCAEDLGPWLACDAEPPDIYAVGFQELDLSKEAFLFNDSPREEEWLRGVYKALHPRANYKKIKLIRLVGMMLIVFAKHELASYITDVAAETVGTGIMGKMGNKGGVGVRLVFHNTTFVFINSHLAAHVEEYERRNQDYNDICSRMLFKDFGSPLHISQHDAIFWLGDLNYRISELSADEVKGFIRKDMLRDVYEYDQLNRQMRIQKAFIGFTEGEINFLPTYKYDSGTDSWDSSEKNRAPAWCDRILYRGESIRQLKYRGHMALKISDHKPVSSIFDVQVKTIDEKRYKKVYEDVIRQLDRLENEFLPQVSLSKLEFVFSNVMYKEEQQQSLSVTNSGQVPVQFEFINKLDENKYCKPWLEAEPSMCFIMPGDKVEVKFIVLVDKMSASSLNAGEKLEDILILHLDGGKDFFISISGNYIPSSFGASIEALVRMHGPIREIPIELLFQMESDPSNSQQVEPFQAFDIPKEVWMLVDHLFRNGTKVNFFVDHACIHLNLHRFIAGSIHSVAEALLEFIAALREPVIPYVYYQKCLDCSNNFVLCKQVLSQIPRSHRNVFKYLTAFARELLLYKEESKLHEKTLATLLGELFLRPPPGKEVLQVPPNRRQAAIQQIARKKASFVYNFIVNEYDE</sequence>
<dbReference type="Gene3D" id="2.60.40.10">
    <property type="entry name" value="Immunoglobulins"/>
    <property type="match status" value="1"/>
</dbReference>
<dbReference type="PROSITE" id="PS50238">
    <property type="entry name" value="RHOGAP"/>
    <property type="match status" value="1"/>
</dbReference>
<keyword evidence="5" id="KW-0378">Hydrolase</keyword>
<evidence type="ECO:0000256" key="4">
    <source>
        <dbReference type="ARBA" id="ARBA00022753"/>
    </source>
</evidence>
<dbReference type="Gene3D" id="3.60.10.10">
    <property type="entry name" value="Endonuclease/exonuclease/phosphatase"/>
    <property type="match status" value="1"/>
</dbReference>
<feature type="region of interest" description="Disordered" evidence="9">
    <location>
        <begin position="117"/>
        <end position="149"/>
    </location>
</feature>
<feature type="domain" description="Rho-GAP" evidence="10">
    <location>
        <begin position="653"/>
        <end position="890"/>
    </location>
</feature>
<proteinExistence type="inferred from homology"/>
<comment type="subcellular location">
    <subcellularLocation>
        <location evidence="2">Cytoplasmic vesicle</location>
        <location evidence="2">Phagosome membrane</location>
    </subcellularLocation>
    <subcellularLocation>
        <location evidence="1">Early endosome membrane</location>
    </subcellularLocation>
</comment>
<evidence type="ECO:0000256" key="6">
    <source>
        <dbReference type="ARBA" id="ARBA00023098"/>
    </source>
</evidence>
<dbReference type="InterPro" id="IPR037793">
    <property type="entry name" value="OCRL1/INPP5B_INPP5c"/>
</dbReference>
<dbReference type="RefSeq" id="XP_006812142.1">
    <property type="nucleotide sequence ID" value="XM_006812079.1"/>
</dbReference>
<feature type="compositionally biased region" description="Low complexity" evidence="9">
    <location>
        <begin position="165"/>
        <end position="176"/>
    </location>
</feature>
<feature type="region of interest" description="Disordered" evidence="9">
    <location>
        <begin position="162"/>
        <end position="201"/>
    </location>
</feature>
<dbReference type="SMART" id="SM00128">
    <property type="entry name" value="IPPc"/>
    <property type="match status" value="1"/>
</dbReference>
<organism evidence="11 12">
    <name type="scientific">Saccoglossus kowalevskii</name>
    <name type="common">Acorn worm</name>
    <dbReference type="NCBI Taxonomy" id="10224"/>
    <lineage>
        <taxon>Eukaryota</taxon>
        <taxon>Metazoa</taxon>
        <taxon>Hemichordata</taxon>
        <taxon>Enteropneusta</taxon>
        <taxon>Harrimaniidae</taxon>
        <taxon>Saccoglossus</taxon>
    </lineage>
</organism>
<dbReference type="PANTHER" id="PTHR11200:SF300">
    <property type="entry name" value="TYPE II INOSITOL 1,4,5-TRISPHOSPHATE 5-PHOSPHATASE"/>
    <property type="match status" value="1"/>
</dbReference>
<evidence type="ECO:0000256" key="9">
    <source>
        <dbReference type="SAM" id="MobiDB-lite"/>
    </source>
</evidence>
<dbReference type="InterPro" id="IPR000198">
    <property type="entry name" value="RhoGAP_dom"/>
</dbReference>
<dbReference type="Pfam" id="PF21310">
    <property type="entry name" value="OCRL-like_ASH"/>
    <property type="match status" value="1"/>
</dbReference>
<dbReference type="InterPro" id="IPR008936">
    <property type="entry name" value="Rho_GTPase_activation_prot"/>
</dbReference>
<evidence type="ECO:0000256" key="7">
    <source>
        <dbReference type="ARBA" id="ARBA00023136"/>
    </source>
</evidence>
<evidence type="ECO:0000256" key="5">
    <source>
        <dbReference type="ARBA" id="ARBA00022801"/>
    </source>
</evidence>
<evidence type="ECO:0000256" key="3">
    <source>
        <dbReference type="ARBA" id="ARBA00005910"/>
    </source>
</evidence>
<dbReference type="CDD" id="cd04380">
    <property type="entry name" value="RhoGAP_OCRL1"/>
    <property type="match status" value="1"/>
</dbReference>
<dbReference type="Pfam" id="PF22669">
    <property type="entry name" value="Exo_endo_phos2"/>
    <property type="match status" value="1"/>
</dbReference>
<dbReference type="PANTHER" id="PTHR11200">
    <property type="entry name" value="INOSITOL 5-PHOSPHATASE"/>
    <property type="match status" value="1"/>
</dbReference>
<dbReference type="Proteomes" id="UP000694865">
    <property type="component" value="Unplaced"/>
</dbReference>
<keyword evidence="7" id="KW-0472">Membrane</keyword>
<name>A0ABM0LWK1_SACKO</name>
<comment type="similarity">
    <text evidence="3">Belongs to the inositol 1,4,5-trisphosphate 5-phosphatase type II family.</text>
</comment>
<gene>
    <name evidence="12" type="primary">LOC100377456</name>
</gene>
<evidence type="ECO:0000256" key="8">
    <source>
        <dbReference type="ARBA" id="ARBA00023329"/>
    </source>
</evidence>
<keyword evidence="6" id="KW-0443">Lipid metabolism</keyword>